<accession>A0ABU7EHJ3</accession>
<comment type="caution">
    <text evidence="2">The sequence shown here is derived from an EMBL/GenBank/DDBJ whole genome shotgun (WGS) entry which is preliminary data.</text>
</comment>
<evidence type="ECO:0000256" key="1">
    <source>
        <dbReference type="SAM" id="Phobius"/>
    </source>
</evidence>
<keyword evidence="1" id="KW-1133">Transmembrane helix</keyword>
<feature type="transmembrane region" description="Helical" evidence="1">
    <location>
        <begin position="18"/>
        <end position="36"/>
    </location>
</feature>
<organism evidence="2 3">
    <name type="scientific">Characodon lateralis</name>
    <dbReference type="NCBI Taxonomy" id="208331"/>
    <lineage>
        <taxon>Eukaryota</taxon>
        <taxon>Metazoa</taxon>
        <taxon>Chordata</taxon>
        <taxon>Craniata</taxon>
        <taxon>Vertebrata</taxon>
        <taxon>Euteleostomi</taxon>
        <taxon>Actinopterygii</taxon>
        <taxon>Neopterygii</taxon>
        <taxon>Teleostei</taxon>
        <taxon>Neoteleostei</taxon>
        <taxon>Acanthomorphata</taxon>
        <taxon>Ovalentaria</taxon>
        <taxon>Atherinomorphae</taxon>
        <taxon>Cyprinodontiformes</taxon>
        <taxon>Goodeidae</taxon>
        <taxon>Characodon</taxon>
    </lineage>
</organism>
<keyword evidence="1" id="KW-0812">Transmembrane</keyword>
<protein>
    <submittedName>
        <fullName evidence="2">Uncharacterized protein</fullName>
    </submittedName>
</protein>
<proteinExistence type="predicted"/>
<keyword evidence="1" id="KW-0472">Membrane</keyword>
<sequence>MKICTQNRSQGTLTVQRRFGLGCISGAVAHAVFYLLEVSETALNVSMFLFCSVEGCRLLTDKL</sequence>
<dbReference type="Proteomes" id="UP001352852">
    <property type="component" value="Unassembled WGS sequence"/>
</dbReference>
<gene>
    <name evidence="2" type="ORF">CHARACLAT_030980</name>
</gene>
<name>A0ABU7EHJ3_9TELE</name>
<evidence type="ECO:0000313" key="3">
    <source>
        <dbReference type="Proteomes" id="UP001352852"/>
    </source>
</evidence>
<reference evidence="2 3" key="1">
    <citation type="submission" date="2021-06" db="EMBL/GenBank/DDBJ databases">
        <authorList>
            <person name="Palmer J.M."/>
        </authorList>
    </citation>
    <scope>NUCLEOTIDE SEQUENCE [LARGE SCALE GENOMIC DNA]</scope>
    <source>
        <strain evidence="2 3">CL_MEX2019</strain>
        <tissue evidence="2">Muscle</tissue>
    </source>
</reference>
<keyword evidence="3" id="KW-1185">Reference proteome</keyword>
<dbReference type="EMBL" id="JAHUTJ010054010">
    <property type="protein sequence ID" value="MED6285615.1"/>
    <property type="molecule type" value="Genomic_DNA"/>
</dbReference>
<evidence type="ECO:0000313" key="2">
    <source>
        <dbReference type="EMBL" id="MED6285615.1"/>
    </source>
</evidence>